<dbReference type="FunFam" id="3.40.605.10:FF:000005">
    <property type="entry name" value="Succinate-semialdehyde dehydrogenase I"/>
    <property type="match status" value="1"/>
</dbReference>
<name>A0A192A1S5_9RALS</name>
<comment type="similarity">
    <text evidence="1 3">Belongs to the aldehyde dehydrogenase family.</text>
</comment>
<dbReference type="Pfam" id="PF00171">
    <property type="entry name" value="Aldedh"/>
    <property type="match status" value="1"/>
</dbReference>
<dbReference type="PROSITE" id="PS00070">
    <property type="entry name" value="ALDEHYDE_DEHYDR_CYS"/>
    <property type="match status" value="1"/>
</dbReference>
<dbReference type="STRING" id="190721.ACS15_3870"/>
<proteinExistence type="inferred from homology"/>
<keyword evidence="5" id="KW-1185">Reference proteome</keyword>
<dbReference type="GO" id="GO:0005829">
    <property type="term" value="C:cytosol"/>
    <property type="evidence" value="ECO:0007669"/>
    <property type="project" value="TreeGrafter"/>
</dbReference>
<dbReference type="GO" id="GO:0009450">
    <property type="term" value="P:gamma-aminobutyric acid catabolic process"/>
    <property type="evidence" value="ECO:0007669"/>
    <property type="project" value="InterPro"/>
</dbReference>
<dbReference type="InterPro" id="IPR010102">
    <property type="entry name" value="Succ_semiAld_DH"/>
</dbReference>
<keyword evidence="2 3" id="KW-0560">Oxidoreductase</keyword>
<accession>A0A192A1S5</accession>
<dbReference type="PROSITE" id="PS00687">
    <property type="entry name" value="ALDEHYDE_DEHYDR_GLU"/>
    <property type="match status" value="1"/>
</dbReference>
<reference evidence="5" key="1">
    <citation type="submission" date="2016-06" db="EMBL/GenBank/DDBJ databases">
        <authorList>
            <person name="Xu Y."/>
            <person name="Nagy A."/>
            <person name="Yan X."/>
            <person name="Kim S.W."/>
            <person name="Haley B."/>
            <person name="Liu N.T."/>
            <person name="Nou X."/>
        </authorList>
    </citation>
    <scope>NUCLEOTIDE SEQUENCE [LARGE SCALE GENOMIC DNA]</scope>
    <source>
        <strain evidence="5">ATCC 49129</strain>
    </source>
</reference>
<dbReference type="InterPro" id="IPR050740">
    <property type="entry name" value="Aldehyde_DH_Superfamily"/>
</dbReference>
<dbReference type="InterPro" id="IPR029510">
    <property type="entry name" value="Ald_DH_CS_GLU"/>
</dbReference>
<gene>
    <name evidence="4" type="primary">gabD</name>
    <name evidence="4" type="ORF">A9Y76_18335</name>
</gene>
<protein>
    <submittedName>
        <fullName evidence="4">Succinate-semialdehyde dehydrogenase (NADP(+))</fullName>
    </submittedName>
</protein>
<dbReference type="CDD" id="cd07103">
    <property type="entry name" value="ALDH_F5_SSADH_GabD"/>
    <property type="match status" value="1"/>
</dbReference>
<dbReference type="SUPFAM" id="SSF53720">
    <property type="entry name" value="ALDH-like"/>
    <property type="match status" value="1"/>
</dbReference>
<dbReference type="OrthoDB" id="6187633at2"/>
<dbReference type="FunFam" id="3.40.605.10:FF:000026">
    <property type="entry name" value="Aldehyde dehydrogenase, putative"/>
    <property type="match status" value="1"/>
</dbReference>
<dbReference type="InterPro" id="IPR016162">
    <property type="entry name" value="Ald_DH_N"/>
</dbReference>
<dbReference type="AlphaFoldDB" id="A0A192A1S5"/>
<dbReference type="Gene3D" id="3.40.309.10">
    <property type="entry name" value="Aldehyde Dehydrogenase, Chain A, domain 2"/>
    <property type="match status" value="1"/>
</dbReference>
<dbReference type="Gene3D" id="3.40.605.10">
    <property type="entry name" value="Aldehyde Dehydrogenase, Chain A, domain 1"/>
    <property type="match status" value="1"/>
</dbReference>
<evidence type="ECO:0000313" key="5">
    <source>
        <dbReference type="Proteomes" id="UP000078572"/>
    </source>
</evidence>
<dbReference type="NCBIfam" id="TIGR01780">
    <property type="entry name" value="SSADH"/>
    <property type="match status" value="1"/>
</dbReference>
<dbReference type="FunFam" id="3.40.309.10:FF:000004">
    <property type="entry name" value="Succinate-semialdehyde dehydrogenase I"/>
    <property type="match status" value="1"/>
</dbReference>
<evidence type="ECO:0000256" key="3">
    <source>
        <dbReference type="RuleBase" id="RU003345"/>
    </source>
</evidence>
<dbReference type="GO" id="GO:0004777">
    <property type="term" value="F:succinate-semialdehyde dehydrogenase (NAD+) activity"/>
    <property type="evidence" value="ECO:0007669"/>
    <property type="project" value="TreeGrafter"/>
</dbReference>
<evidence type="ECO:0000256" key="2">
    <source>
        <dbReference type="ARBA" id="ARBA00023002"/>
    </source>
</evidence>
<organism evidence="4 5">
    <name type="scientific">Ralstonia insidiosa</name>
    <dbReference type="NCBI Taxonomy" id="190721"/>
    <lineage>
        <taxon>Bacteria</taxon>
        <taxon>Pseudomonadati</taxon>
        <taxon>Pseudomonadota</taxon>
        <taxon>Betaproteobacteria</taxon>
        <taxon>Burkholderiales</taxon>
        <taxon>Burkholderiaceae</taxon>
        <taxon>Ralstonia</taxon>
    </lineage>
</organism>
<dbReference type="GeneID" id="61527988"/>
<dbReference type="InterPro" id="IPR015590">
    <property type="entry name" value="Aldehyde_DH_dom"/>
</dbReference>
<evidence type="ECO:0000313" key="4">
    <source>
        <dbReference type="EMBL" id="ANJ74288.1"/>
    </source>
</evidence>
<dbReference type="PANTHER" id="PTHR43353">
    <property type="entry name" value="SUCCINATE-SEMIALDEHYDE DEHYDROGENASE, MITOCHONDRIAL"/>
    <property type="match status" value="1"/>
</dbReference>
<dbReference type="PANTHER" id="PTHR43353:SF5">
    <property type="entry name" value="SUCCINATE-SEMIALDEHYDE DEHYDROGENASE, MITOCHONDRIAL"/>
    <property type="match status" value="1"/>
</dbReference>
<dbReference type="InterPro" id="IPR016163">
    <property type="entry name" value="Ald_DH_C"/>
</dbReference>
<dbReference type="InterPro" id="IPR016160">
    <property type="entry name" value="Ald_DH_CS_CYS"/>
</dbReference>
<dbReference type="EMBL" id="CP016022">
    <property type="protein sequence ID" value="ANJ74288.1"/>
    <property type="molecule type" value="Genomic_DNA"/>
</dbReference>
<evidence type="ECO:0000256" key="1">
    <source>
        <dbReference type="ARBA" id="ARBA00009986"/>
    </source>
</evidence>
<dbReference type="InterPro" id="IPR016161">
    <property type="entry name" value="Ald_DH/histidinol_DH"/>
</dbReference>
<sequence length="500" mass="52964">MTRTDLPSAPAAPIALKDPGLWRTQAFLAGMWADADDGATRDVTDPATGRTIGTVPGMGVAETRRAIDAAQVAQRAWRKVPARERSKILRKLADLMMDHQQDLAAILTAEQGKPLPEAAGEIAYAASFIEWFAEEARRVYGDTIPAPQSDRRIVVTKEPIGVTAAITPWNFPIAMMTRKVGPALAAGCSMVVKPALETPYSALAFAELAARAGVPAGLLSVITGDSQAIGGELTSNTIVRKLSFTGSTGVGKLLMRQCAEDIKKLSLELGGNAPFIVFDDADVDAAVEGAMIAKYRNAGQTCVCANRFYVQRGIYDTFAAKLADAVRALRVGNGTEPGVQQGPLIHMRAMDKVRQHLDDAVAQGARVLVGGKPHALSAQGGAFFEPTVVVDAKPGMLVAHEETFGPLAALIPFDTEDEAVAAANDTEFGLAAYFYTRDLGRAWRVSEALESGMVGVNTGLISTAEAPFGGIKQSGLGREGSKYGIDEYLEIKYINMAGLG</sequence>
<dbReference type="RefSeq" id="WP_064806031.1">
    <property type="nucleotide sequence ID" value="NZ_CP016022.1"/>
</dbReference>
<dbReference type="Proteomes" id="UP000078572">
    <property type="component" value="Chromosome 1"/>
</dbReference>